<proteinExistence type="predicted"/>
<protein>
    <recommendedName>
        <fullName evidence="4">Secreted protein</fullName>
    </recommendedName>
</protein>
<dbReference type="GeneID" id="25318491"/>
<feature type="signal peptide" evidence="1">
    <location>
        <begin position="1"/>
        <end position="19"/>
    </location>
</feature>
<comment type="caution">
    <text evidence="2">The sequence shown here is derived from an EMBL/GenBank/DDBJ whole genome shotgun (WGS) entry which is preliminary data.</text>
</comment>
<accession>A0A0F4YP17</accession>
<feature type="non-terminal residue" evidence="2">
    <location>
        <position position="1"/>
    </location>
</feature>
<evidence type="ECO:0008006" key="4">
    <source>
        <dbReference type="Google" id="ProtNLM"/>
    </source>
</evidence>
<keyword evidence="1" id="KW-0732">Signal</keyword>
<dbReference type="RefSeq" id="XP_013326442.1">
    <property type="nucleotide sequence ID" value="XM_013470988.1"/>
</dbReference>
<dbReference type="AlphaFoldDB" id="A0A0F4YP17"/>
<dbReference type="EMBL" id="LASV01000312">
    <property type="protein sequence ID" value="KKA19830.1"/>
    <property type="molecule type" value="Genomic_DNA"/>
</dbReference>
<sequence length="102" mass="11844">QFQLLLLFLIGTMLRIRCSFEYPSSEIVAKRSMVTNLIFVVRGSRPRRKHWNVKSEPNLFVTWKPSKLLSLEIQMLAWRSLLRSELSCTATNTSISDIKGRC</sequence>
<evidence type="ECO:0000313" key="2">
    <source>
        <dbReference type="EMBL" id="KKA19830.1"/>
    </source>
</evidence>
<gene>
    <name evidence="2" type="ORF">T310_6179</name>
</gene>
<organism evidence="2 3">
    <name type="scientific">Rasamsonia emersonii (strain ATCC 16479 / CBS 393.64 / IMI 116815)</name>
    <dbReference type="NCBI Taxonomy" id="1408163"/>
    <lineage>
        <taxon>Eukaryota</taxon>
        <taxon>Fungi</taxon>
        <taxon>Dikarya</taxon>
        <taxon>Ascomycota</taxon>
        <taxon>Pezizomycotina</taxon>
        <taxon>Eurotiomycetes</taxon>
        <taxon>Eurotiomycetidae</taxon>
        <taxon>Eurotiales</taxon>
        <taxon>Trichocomaceae</taxon>
        <taxon>Rasamsonia</taxon>
    </lineage>
</organism>
<evidence type="ECO:0000313" key="3">
    <source>
        <dbReference type="Proteomes" id="UP000053958"/>
    </source>
</evidence>
<evidence type="ECO:0000256" key="1">
    <source>
        <dbReference type="SAM" id="SignalP"/>
    </source>
</evidence>
<dbReference type="Proteomes" id="UP000053958">
    <property type="component" value="Unassembled WGS sequence"/>
</dbReference>
<name>A0A0F4YP17_RASE3</name>
<reference evidence="2 3" key="1">
    <citation type="submission" date="2015-04" db="EMBL/GenBank/DDBJ databases">
        <authorList>
            <person name="Heijne W.H."/>
            <person name="Fedorova N.D."/>
            <person name="Nierman W.C."/>
            <person name="Vollebregt A.W."/>
            <person name="Zhao Z."/>
            <person name="Wu L."/>
            <person name="Kumar M."/>
            <person name="Stam H."/>
            <person name="van den Berg M.A."/>
            <person name="Pel H.J."/>
        </authorList>
    </citation>
    <scope>NUCLEOTIDE SEQUENCE [LARGE SCALE GENOMIC DNA]</scope>
    <source>
        <strain evidence="2 3">CBS 393.64</strain>
    </source>
</reference>
<feature type="chain" id="PRO_5002481735" description="Secreted protein" evidence="1">
    <location>
        <begin position="20"/>
        <end position="102"/>
    </location>
</feature>
<keyword evidence="3" id="KW-1185">Reference proteome</keyword>